<evidence type="ECO:0000313" key="1">
    <source>
        <dbReference type="EMBL" id="KAI4365931.1"/>
    </source>
</evidence>
<evidence type="ECO:0000313" key="2">
    <source>
        <dbReference type="Proteomes" id="UP001057402"/>
    </source>
</evidence>
<keyword evidence="2" id="KW-1185">Reference proteome</keyword>
<dbReference type="Proteomes" id="UP001057402">
    <property type="component" value="Chromosome 6"/>
</dbReference>
<name>A0ACB9QHX3_9MYRT</name>
<accession>A0ACB9QHX3</accession>
<comment type="caution">
    <text evidence="1">The sequence shown here is derived from an EMBL/GenBank/DDBJ whole genome shotgun (WGS) entry which is preliminary data.</text>
</comment>
<sequence>MDAKKTSDALFSHQDNGVNVDDLRQGILMTSCRGMCFLAGKSDNSFRKLRKQIESWTVELELSCDDDEGKKTDDDGKEYVFTSSKMRSFFGNPRSPKQYGVNNFCDVNPRSEGTSEQICNDNSVFGVWNM</sequence>
<proteinExistence type="predicted"/>
<organism evidence="1 2">
    <name type="scientific">Melastoma candidum</name>
    <dbReference type="NCBI Taxonomy" id="119954"/>
    <lineage>
        <taxon>Eukaryota</taxon>
        <taxon>Viridiplantae</taxon>
        <taxon>Streptophyta</taxon>
        <taxon>Embryophyta</taxon>
        <taxon>Tracheophyta</taxon>
        <taxon>Spermatophyta</taxon>
        <taxon>Magnoliopsida</taxon>
        <taxon>eudicotyledons</taxon>
        <taxon>Gunneridae</taxon>
        <taxon>Pentapetalae</taxon>
        <taxon>rosids</taxon>
        <taxon>malvids</taxon>
        <taxon>Myrtales</taxon>
        <taxon>Melastomataceae</taxon>
        <taxon>Melastomatoideae</taxon>
        <taxon>Melastomateae</taxon>
        <taxon>Melastoma</taxon>
    </lineage>
</organism>
<gene>
    <name evidence="1" type="ORF">MLD38_021868</name>
</gene>
<dbReference type="EMBL" id="CM042885">
    <property type="protein sequence ID" value="KAI4365931.1"/>
    <property type="molecule type" value="Genomic_DNA"/>
</dbReference>
<protein>
    <submittedName>
        <fullName evidence="1">Uncharacterized protein</fullName>
    </submittedName>
</protein>
<reference evidence="2" key="1">
    <citation type="journal article" date="2023" name="Front. Plant Sci.">
        <title>Chromosomal-level genome assembly of Melastoma candidum provides insights into trichome evolution.</title>
        <authorList>
            <person name="Zhong Y."/>
            <person name="Wu W."/>
            <person name="Sun C."/>
            <person name="Zou P."/>
            <person name="Liu Y."/>
            <person name="Dai S."/>
            <person name="Zhou R."/>
        </authorList>
    </citation>
    <scope>NUCLEOTIDE SEQUENCE [LARGE SCALE GENOMIC DNA]</scope>
</reference>